<name>K6VUY1_9MICO</name>
<dbReference type="RefSeq" id="WP_006503897.1">
    <property type="nucleotide sequence ID" value="NZ_BAGZ01000020.1"/>
</dbReference>
<dbReference type="InterPro" id="IPR023845">
    <property type="entry name" value="DUF3817_TM"/>
</dbReference>
<keyword evidence="2" id="KW-1003">Cell membrane</keyword>
<evidence type="ECO:0000256" key="3">
    <source>
        <dbReference type="ARBA" id="ARBA00022692"/>
    </source>
</evidence>
<dbReference type="STRING" id="100225.SAMN05421595_3001"/>
<feature type="domain" description="DUF3817" evidence="7">
    <location>
        <begin position="10"/>
        <end position="97"/>
    </location>
</feature>
<keyword evidence="5 6" id="KW-0472">Membrane</keyword>
<dbReference type="OrthoDB" id="3396203at2"/>
<feature type="transmembrane region" description="Helical" evidence="6">
    <location>
        <begin position="12"/>
        <end position="36"/>
    </location>
</feature>
<evidence type="ECO:0000313" key="8">
    <source>
        <dbReference type="EMBL" id="GAB79140.1"/>
    </source>
</evidence>
<evidence type="ECO:0000259" key="7">
    <source>
        <dbReference type="Pfam" id="PF12823"/>
    </source>
</evidence>
<feature type="transmembrane region" description="Helical" evidence="6">
    <location>
        <begin position="48"/>
        <end position="66"/>
    </location>
</feature>
<dbReference type="NCBIfam" id="TIGR03954">
    <property type="entry name" value="integ_memb_HG"/>
    <property type="match status" value="1"/>
</dbReference>
<proteinExistence type="predicted"/>
<reference evidence="8 9" key="1">
    <citation type="submission" date="2012-08" db="EMBL/GenBank/DDBJ databases">
        <title>Whole genome shotgun sequence of Austwickia chelonae NBRC 105200.</title>
        <authorList>
            <person name="Yoshida I."/>
            <person name="Hosoyama A."/>
            <person name="Tsuchikane K."/>
            <person name="Katsumata H."/>
            <person name="Ando Y."/>
            <person name="Ohji S."/>
            <person name="Hamada M."/>
            <person name="Tamura T."/>
            <person name="Yamazoe A."/>
            <person name="Yamazaki S."/>
            <person name="Fujita N."/>
        </authorList>
    </citation>
    <scope>NUCLEOTIDE SEQUENCE [LARGE SCALE GENOMIC DNA]</scope>
    <source>
        <strain evidence="8 9">NBRC 105200</strain>
    </source>
</reference>
<keyword evidence="9" id="KW-1185">Reference proteome</keyword>
<evidence type="ECO:0000256" key="4">
    <source>
        <dbReference type="ARBA" id="ARBA00022989"/>
    </source>
</evidence>
<dbReference type="eggNOG" id="ENOG5032S6P">
    <property type="taxonomic scope" value="Bacteria"/>
</dbReference>
<evidence type="ECO:0000256" key="6">
    <source>
        <dbReference type="SAM" id="Phobius"/>
    </source>
</evidence>
<protein>
    <recommendedName>
        <fullName evidence="7">DUF3817 domain-containing protein</fullName>
    </recommendedName>
</protein>
<comment type="subcellular location">
    <subcellularLocation>
        <location evidence="1">Cell membrane</location>
        <topology evidence="1">Multi-pass membrane protein</topology>
    </subcellularLocation>
</comment>
<gene>
    <name evidence="8" type="ORF">AUCHE_20_00110</name>
</gene>
<feature type="transmembrane region" description="Helical" evidence="6">
    <location>
        <begin position="128"/>
        <end position="148"/>
    </location>
</feature>
<keyword evidence="3 6" id="KW-0812">Transmembrane</keyword>
<dbReference type="Proteomes" id="UP000008495">
    <property type="component" value="Unassembled WGS sequence"/>
</dbReference>
<dbReference type="GO" id="GO:0005886">
    <property type="term" value="C:plasma membrane"/>
    <property type="evidence" value="ECO:0007669"/>
    <property type="project" value="UniProtKB-SubCell"/>
</dbReference>
<dbReference type="Pfam" id="PF12823">
    <property type="entry name" value="DUF3817"/>
    <property type="match status" value="1"/>
</dbReference>
<dbReference type="PANTHER" id="PTHR40077">
    <property type="entry name" value="MEMBRANE PROTEIN-RELATED"/>
    <property type="match status" value="1"/>
</dbReference>
<sequence length="156" mass="16948">MSAVVSRPARLYRALALAEMVTWTLLLLGMAGKYLLDLGEVGSRIGGGVHGFVFLAYCLVTVLIAVDQRWTVRDLALGLGSSVLPYATVPFERYAERRDLLGQTWRLHAEEPGNGQERLVGLAVRRPIQAGLIGIVTVTVVFAALLSAGPPTRWFS</sequence>
<evidence type="ECO:0000256" key="1">
    <source>
        <dbReference type="ARBA" id="ARBA00004651"/>
    </source>
</evidence>
<dbReference type="EMBL" id="BAGZ01000020">
    <property type="protein sequence ID" value="GAB79140.1"/>
    <property type="molecule type" value="Genomic_DNA"/>
</dbReference>
<comment type="caution">
    <text evidence="8">The sequence shown here is derived from an EMBL/GenBank/DDBJ whole genome shotgun (WGS) entry which is preliminary data.</text>
</comment>
<accession>K6VUY1</accession>
<evidence type="ECO:0000313" key="9">
    <source>
        <dbReference type="Proteomes" id="UP000008495"/>
    </source>
</evidence>
<evidence type="ECO:0000256" key="2">
    <source>
        <dbReference type="ARBA" id="ARBA00022475"/>
    </source>
</evidence>
<keyword evidence="4 6" id="KW-1133">Transmembrane helix</keyword>
<dbReference type="AlphaFoldDB" id="K6VUY1"/>
<dbReference type="PANTHER" id="PTHR40077:SF1">
    <property type="entry name" value="MEMBRANE PROTEIN"/>
    <property type="match status" value="1"/>
</dbReference>
<evidence type="ECO:0000256" key="5">
    <source>
        <dbReference type="ARBA" id="ARBA00023136"/>
    </source>
</evidence>
<organism evidence="8 9">
    <name type="scientific">Austwickia chelonae NBRC 105200</name>
    <dbReference type="NCBI Taxonomy" id="1184607"/>
    <lineage>
        <taxon>Bacteria</taxon>
        <taxon>Bacillati</taxon>
        <taxon>Actinomycetota</taxon>
        <taxon>Actinomycetes</taxon>
        <taxon>Micrococcales</taxon>
        <taxon>Dermatophilaceae</taxon>
        <taxon>Austwickia</taxon>
    </lineage>
</organism>